<proteinExistence type="predicted"/>
<feature type="transmembrane region" description="Helical" evidence="2">
    <location>
        <begin position="56"/>
        <end position="79"/>
    </location>
</feature>
<reference evidence="3 4" key="1">
    <citation type="journal article" date="2017" name="BMC Genomics">
        <title>Comparative genomic and phylogenomic analyses of the Bifidobacteriaceae family.</title>
        <authorList>
            <person name="Lugli G.A."/>
            <person name="Milani C."/>
            <person name="Turroni F."/>
            <person name="Duranti S."/>
            <person name="Mancabelli L."/>
            <person name="Mangifesta M."/>
            <person name="Ferrario C."/>
            <person name="Modesto M."/>
            <person name="Mattarelli P."/>
            <person name="Jiri K."/>
            <person name="van Sinderen D."/>
            <person name="Ventura M."/>
        </authorList>
    </citation>
    <scope>NUCLEOTIDE SEQUENCE [LARGE SCALE GENOMIC DNA]</scope>
    <source>
        <strain evidence="3 4">DSM 24742</strain>
    </source>
</reference>
<feature type="compositionally biased region" description="Low complexity" evidence="1">
    <location>
        <begin position="13"/>
        <end position="39"/>
    </location>
</feature>
<gene>
    <name evidence="3" type="ORF">PSRA_1643</name>
</gene>
<keyword evidence="2" id="KW-0812">Transmembrane</keyword>
<keyword evidence="2" id="KW-1133">Transmembrane helix</keyword>
<feature type="transmembrane region" description="Helical" evidence="2">
    <location>
        <begin position="143"/>
        <end position="162"/>
    </location>
</feature>
<dbReference type="EMBL" id="MWWR01000019">
    <property type="protein sequence ID" value="OZG49394.1"/>
    <property type="molecule type" value="Genomic_DNA"/>
</dbReference>
<keyword evidence="4" id="KW-1185">Reference proteome</keyword>
<feature type="transmembrane region" description="Helical" evidence="2">
    <location>
        <begin position="234"/>
        <end position="254"/>
    </location>
</feature>
<evidence type="ECO:0000313" key="4">
    <source>
        <dbReference type="Proteomes" id="UP000216725"/>
    </source>
</evidence>
<sequence>MADNNSHNKRYTSSESPYGGSNSGSGSSRNSSNSGSSDSDSPKKERKALTVLTRELTRGVSFVSLAVMVLALVAGNVIFGQFASSQRQEVESHPATIGQPFGTAVMHNYRGMAIVMSIGVLLAFIVLYLTFMYFEHFVSPMSAMILCFVVGVILVLLIYSFTSNAVGSYVEFHMSSGALWELRMNGVQFDAPHRLNFGLVLVSAVCLLAGSAVAPYKKIKDGEKQEKDPNGWAFFFVEFAGVTASLVCVMLPYLTYMSAV</sequence>
<dbReference type="AlphaFoldDB" id="A0A261ERB8"/>
<feature type="transmembrane region" description="Helical" evidence="2">
    <location>
        <begin position="111"/>
        <end position="131"/>
    </location>
</feature>
<name>A0A261ERB8_9BIFI</name>
<comment type="caution">
    <text evidence="3">The sequence shown here is derived from an EMBL/GenBank/DDBJ whole genome shotgun (WGS) entry which is preliminary data.</text>
</comment>
<evidence type="ECO:0000256" key="2">
    <source>
        <dbReference type="SAM" id="Phobius"/>
    </source>
</evidence>
<feature type="region of interest" description="Disordered" evidence="1">
    <location>
        <begin position="1"/>
        <end position="46"/>
    </location>
</feature>
<feature type="transmembrane region" description="Helical" evidence="2">
    <location>
        <begin position="195"/>
        <end position="214"/>
    </location>
</feature>
<accession>A0A261ERB8</accession>
<dbReference type="RefSeq" id="WP_143516438.1">
    <property type="nucleotide sequence ID" value="NZ_MWWR01000019.1"/>
</dbReference>
<organism evidence="3 4">
    <name type="scientific">Pseudoscardovia radai</name>
    <dbReference type="NCBI Taxonomy" id="987066"/>
    <lineage>
        <taxon>Bacteria</taxon>
        <taxon>Bacillati</taxon>
        <taxon>Actinomycetota</taxon>
        <taxon>Actinomycetes</taxon>
        <taxon>Bifidobacteriales</taxon>
        <taxon>Bifidobacteriaceae</taxon>
        <taxon>Pseudoscardovia</taxon>
    </lineage>
</organism>
<evidence type="ECO:0000256" key="1">
    <source>
        <dbReference type="SAM" id="MobiDB-lite"/>
    </source>
</evidence>
<keyword evidence="2" id="KW-0472">Membrane</keyword>
<protein>
    <submittedName>
        <fullName evidence="3">Uncharacterized protein</fullName>
    </submittedName>
</protein>
<evidence type="ECO:0000313" key="3">
    <source>
        <dbReference type="EMBL" id="OZG49394.1"/>
    </source>
</evidence>
<dbReference type="Proteomes" id="UP000216725">
    <property type="component" value="Unassembled WGS sequence"/>
</dbReference>